<dbReference type="GeneID" id="9589979"/>
<dbReference type="InParanoid" id="D8Q5N0"/>
<dbReference type="RefSeq" id="XP_003032343.1">
    <property type="nucleotide sequence ID" value="XM_003032297.1"/>
</dbReference>
<dbReference type="Proteomes" id="UP000007431">
    <property type="component" value="Unassembled WGS sequence"/>
</dbReference>
<keyword evidence="1" id="KW-0732">Signal</keyword>
<proteinExistence type="predicted"/>
<name>D8Q5N0_SCHCM</name>
<dbReference type="EMBL" id="GL377306">
    <property type="protein sequence ID" value="EFI97440.1"/>
    <property type="molecule type" value="Genomic_DNA"/>
</dbReference>
<accession>D8Q5N0</accession>
<feature type="signal peptide" evidence="1">
    <location>
        <begin position="1"/>
        <end position="17"/>
    </location>
</feature>
<dbReference type="KEGG" id="scm:SCHCO_02541509"/>
<sequence>MALKLLPLATLAITAQASGTTYCETYVTTSATTYYPYPGSTVTVTVDGATTIHRTSYVYETPMPTLPRRAANTPPCNSTNTVTRTEFTTVPNPTWTATWTEWATTVTGEPVTITVPAV</sequence>
<reference evidence="2 3" key="1">
    <citation type="journal article" date="2010" name="Nat. Biotechnol.">
        <title>Genome sequence of the model mushroom Schizophyllum commune.</title>
        <authorList>
            <person name="Ohm R.A."/>
            <person name="de Jong J.F."/>
            <person name="Lugones L.G."/>
            <person name="Aerts A."/>
            <person name="Kothe E."/>
            <person name="Stajich J.E."/>
            <person name="de Vries R.P."/>
            <person name="Record E."/>
            <person name="Levasseur A."/>
            <person name="Baker S.E."/>
            <person name="Bartholomew K.A."/>
            <person name="Coutinho P.M."/>
            <person name="Erdmann S."/>
            <person name="Fowler T.J."/>
            <person name="Gathman A.C."/>
            <person name="Lombard V."/>
            <person name="Henrissat B."/>
            <person name="Knabe N."/>
            <person name="Kuees U."/>
            <person name="Lilly W.W."/>
            <person name="Lindquist E."/>
            <person name="Lucas S."/>
            <person name="Magnuson J.K."/>
            <person name="Piumi F."/>
            <person name="Raudaskoski M."/>
            <person name="Salamov A."/>
            <person name="Schmutz J."/>
            <person name="Schwarze F.W.M.R."/>
            <person name="vanKuyk P.A."/>
            <person name="Horton J.S."/>
            <person name="Grigoriev I.V."/>
            <person name="Woesten H.A.B."/>
        </authorList>
    </citation>
    <scope>NUCLEOTIDE SEQUENCE [LARGE SCALE GENOMIC DNA]</scope>
    <source>
        <strain evidence="3">H4-8 / FGSC 9210</strain>
    </source>
</reference>
<organism evidence="3">
    <name type="scientific">Schizophyllum commune (strain H4-8 / FGSC 9210)</name>
    <name type="common">Split gill fungus</name>
    <dbReference type="NCBI Taxonomy" id="578458"/>
    <lineage>
        <taxon>Eukaryota</taxon>
        <taxon>Fungi</taxon>
        <taxon>Dikarya</taxon>
        <taxon>Basidiomycota</taxon>
        <taxon>Agaricomycotina</taxon>
        <taxon>Agaricomycetes</taxon>
        <taxon>Agaricomycetidae</taxon>
        <taxon>Agaricales</taxon>
        <taxon>Schizophyllaceae</taxon>
        <taxon>Schizophyllum</taxon>
    </lineage>
</organism>
<feature type="chain" id="PRO_5003120564" evidence="1">
    <location>
        <begin position="18"/>
        <end position="118"/>
    </location>
</feature>
<feature type="non-terminal residue" evidence="2">
    <location>
        <position position="118"/>
    </location>
</feature>
<dbReference type="AlphaFoldDB" id="D8Q5N0"/>
<protein>
    <submittedName>
        <fullName evidence="2">Uncharacterized protein</fullName>
    </submittedName>
</protein>
<evidence type="ECO:0000313" key="2">
    <source>
        <dbReference type="EMBL" id="EFI97440.1"/>
    </source>
</evidence>
<dbReference type="VEuPathDB" id="FungiDB:SCHCODRAFT_02541509"/>
<dbReference type="OrthoDB" id="10389115at2759"/>
<evidence type="ECO:0000313" key="3">
    <source>
        <dbReference type="Proteomes" id="UP000007431"/>
    </source>
</evidence>
<keyword evidence="3" id="KW-1185">Reference proteome</keyword>
<evidence type="ECO:0000256" key="1">
    <source>
        <dbReference type="SAM" id="SignalP"/>
    </source>
</evidence>
<gene>
    <name evidence="2" type="ORF">SCHCODRAFT_109273</name>
</gene>
<dbReference type="HOGENOM" id="CLU_2074493_0_0_1"/>